<sequence>MASSICVAVRVRPLTQRERSLLIPTQSSSNGIYGDGSLTSTPTQSSAASHRSLRPIIRVLDQRVLIFDPPESNPIQQAQRQILARLGTAKKVKDMRFCFDRVFEESATQEEVYEGSAKDLISDVLNGFNATVFAYGATGCGKTHTITGTPEAPGIVFLLMKDLFNKVSQEEEETLTEISISYLEIYNETIRDLLNPNSSVLNLRESNSSVSVPGLSTLTPQSATDVINLISSGNSQRTVHGTDANAVSSRSHAVLSVNIRRKPKTAGLIDDWTVATLSVIDLAGSERASSTKNKGDRLLEGANINKSLLALGNCINALCDPKARGGHVPYRNSKLTRLLKHSLGGNCRTLMIVCVAPTSAHYDETHNTLQYANRAKEIKTKAIRNIISVDRHVSQYVQVIFQLRQELEDRKKNDLAREDRLKKEIRRERLELDSSILKLKKHWQDYLAKARPAGCAQGRLEALEHIRSVLSIWNQTILSDPQDTQETNLWLTKDLHSIFSTITTELNAARQAIEQGKIAKSMYEACIGSLGRAVEKNSGLDGKATFDKEVQDHLENASEMILESSKNEGKAETLANMVAQVAQWLVELTAQFLTKQSSEHSCSRFGQATKTALESLRFSTSNSFSSSSRCLIESSNSSFSSPNVYTTTHSFLPQPTKTEDSPSLSTESNSSVSLPKRDRRSSITTSKSTTTYLAKRISPRKHVVSTNRTFAQPPNGGILKSRSSSGLLTTKKAQETKTNDQSFHTNTKPAGVRWRDVESDGDERLESFDRSASSVEPTDDSMMSLDQSSILLNPPSLTSSNVFSNQHELNYNPTPATSAINDLDKSVMTKPSDSSTTTGLTNGFGGRSNRMKAGYLSRNKASRTMVNTLDSLGEEDEGDVTVKVSSQAHINSPIKPISLPPSISFTHLSLANKDPNVNTGSSTMSGTNKNFSSFGLTGQSTMSVAKGIKDRRRESMVGPIRKPKPFRRQSLNIYGRQSGRESLASSSLSSLTSGVTGSLTGQNMVGENLSLNANSTRLISTLRATRVPILNSNNSIEHSGNLSLSPKKLIARKHENGAGIGRGKSGIGGIVAGRRSLAIFNHELSSDSKPNPQSGQSQSQLPSSRARRVSLLPTRIISNLNQSTNQK</sequence>
<feature type="region of interest" description="Disordered" evidence="10">
    <location>
        <begin position="828"/>
        <end position="851"/>
    </location>
</feature>
<comment type="subcellular location">
    <subcellularLocation>
        <location evidence="1">Cytoplasm</location>
        <location evidence="1">Cytoskeleton</location>
    </subcellularLocation>
</comment>
<dbReference type="FunFam" id="3.40.850.10:FF:000090">
    <property type="entry name" value="Kinesin-like protein"/>
    <property type="match status" value="1"/>
</dbReference>
<dbReference type="PRINTS" id="PR00380">
    <property type="entry name" value="KINESINHEAVY"/>
</dbReference>
<dbReference type="GO" id="GO:0008574">
    <property type="term" value="F:plus-end-directed microtubule motor activity"/>
    <property type="evidence" value="ECO:0007669"/>
    <property type="project" value="UniProtKB-ARBA"/>
</dbReference>
<dbReference type="InterPro" id="IPR027640">
    <property type="entry name" value="Kinesin-like_fam"/>
</dbReference>
<dbReference type="OrthoDB" id="3176171at2759"/>
<keyword evidence="7 9" id="KW-0505">Motor protein</keyword>
<evidence type="ECO:0000256" key="5">
    <source>
        <dbReference type="ARBA" id="ARBA00022840"/>
    </source>
</evidence>
<evidence type="ECO:0000256" key="2">
    <source>
        <dbReference type="ARBA" id="ARBA00022490"/>
    </source>
</evidence>
<dbReference type="PANTHER" id="PTHR47968:SF13">
    <property type="entry name" value="KINESIN-LIKE PROTEIN KIF19 ISOFORM X1"/>
    <property type="match status" value="1"/>
</dbReference>
<keyword evidence="6" id="KW-0175">Coiled coil</keyword>
<feature type="region of interest" description="Disordered" evidence="10">
    <location>
        <begin position="650"/>
        <end position="693"/>
    </location>
</feature>
<dbReference type="SMART" id="SM00129">
    <property type="entry name" value="KISc"/>
    <property type="match status" value="1"/>
</dbReference>
<dbReference type="Pfam" id="PF00225">
    <property type="entry name" value="Kinesin"/>
    <property type="match status" value="1"/>
</dbReference>
<dbReference type="GO" id="GO:0090307">
    <property type="term" value="P:mitotic spindle assembly"/>
    <property type="evidence" value="ECO:0007669"/>
    <property type="project" value="UniProtKB-ARBA"/>
</dbReference>
<comment type="caution">
    <text evidence="12">The sequence shown here is derived from an EMBL/GenBank/DDBJ whole genome shotgun (WGS) entry which is preliminary data.</text>
</comment>
<dbReference type="GO" id="GO:0051656">
    <property type="term" value="P:establishment of organelle localization"/>
    <property type="evidence" value="ECO:0007669"/>
    <property type="project" value="UniProtKB-ARBA"/>
</dbReference>
<keyword evidence="5 9" id="KW-0067">ATP-binding</keyword>
<dbReference type="PROSITE" id="PS00411">
    <property type="entry name" value="KINESIN_MOTOR_1"/>
    <property type="match status" value="1"/>
</dbReference>
<reference evidence="12" key="1">
    <citation type="submission" date="2021-03" db="EMBL/GenBank/DDBJ databases">
        <title>Draft genome sequence of rust myrtle Austropuccinia psidii MF-1, a brazilian biotype.</title>
        <authorList>
            <person name="Quecine M.C."/>
            <person name="Pachon D.M.R."/>
            <person name="Bonatelli M.L."/>
            <person name="Correr F.H."/>
            <person name="Franceschini L.M."/>
            <person name="Leite T.F."/>
            <person name="Margarido G.R.A."/>
            <person name="Almeida C.A."/>
            <person name="Ferrarezi J.A."/>
            <person name="Labate C.A."/>
        </authorList>
    </citation>
    <scope>NUCLEOTIDE SEQUENCE</scope>
    <source>
        <strain evidence="12">MF-1</strain>
    </source>
</reference>
<dbReference type="InterPro" id="IPR001752">
    <property type="entry name" value="Kinesin_motor_dom"/>
</dbReference>
<dbReference type="InterPro" id="IPR027417">
    <property type="entry name" value="P-loop_NTPase"/>
</dbReference>
<keyword evidence="2" id="KW-0963">Cytoplasm</keyword>
<feature type="region of interest" description="Disordered" evidence="10">
    <location>
        <begin position="760"/>
        <end position="782"/>
    </location>
</feature>
<feature type="region of interest" description="Disordered" evidence="10">
    <location>
        <begin position="1084"/>
        <end position="1127"/>
    </location>
</feature>
<evidence type="ECO:0000256" key="9">
    <source>
        <dbReference type="PROSITE-ProRule" id="PRU00283"/>
    </source>
</evidence>
<feature type="compositionally biased region" description="Polar residues" evidence="10">
    <location>
        <begin position="25"/>
        <end position="49"/>
    </location>
</feature>
<dbReference type="AlphaFoldDB" id="A0A9Q3BUQ8"/>
<keyword evidence="3" id="KW-0493">Microtubule</keyword>
<evidence type="ECO:0000259" key="11">
    <source>
        <dbReference type="PROSITE" id="PS50067"/>
    </source>
</evidence>
<feature type="binding site" evidence="9">
    <location>
        <begin position="136"/>
        <end position="143"/>
    </location>
    <ligand>
        <name>ATP</name>
        <dbReference type="ChEBI" id="CHEBI:30616"/>
    </ligand>
</feature>
<dbReference type="Gene3D" id="3.40.850.10">
    <property type="entry name" value="Kinesin motor domain"/>
    <property type="match status" value="1"/>
</dbReference>
<organism evidence="12 13">
    <name type="scientific">Austropuccinia psidii MF-1</name>
    <dbReference type="NCBI Taxonomy" id="1389203"/>
    <lineage>
        <taxon>Eukaryota</taxon>
        <taxon>Fungi</taxon>
        <taxon>Dikarya</taxon>
        <taxon>Basidiomycota</taxon>
        <taxon>Pucciniomycotina</taxon>
        <taxon>Pucciniomycetes</taxon>
        <taxon>Pucciniales</taxon>
        <taxon>Sphaerophragmiaceae</taxon>
        <taxon>Austropuccinia</taxon>
    </lineage>
</organism>
<feature type="compositionally biased region" description="Polar residues" evidence="10">
    <location>
        <begin position="829"/>
        <end position="841"/>
    </location>
</feature>
<keyword evidence="4 9" id="KW-0547">Nucleotide-binding</keyword>
<dbReference type="GO" id="GO:0005634">
    <property type="term" value="C:nucleus"/>
    <property type="evidence" value="ECO:0007669"/>
    <property type="project" value="UniProtKB-ARBA"/>
</dbReference>
<name>A0A9Q3BUQ8_9BASI</name>
<keyword evidence="8" id="KW-0206">Cytoskeleton</keyword>
<evidence type="ECO:0000256" key="7">
    <source>
        <dbReference type="ARBA" id="ARBA00023175"/>
    </source>
</evidence>
<feature type="compositionally biased region" description="Polar residues" evidence="10">
    <location>
        <begin position="1116"/>
        <end position="1127"/>
    </location>
</feature>
<evidence type="ECO:0000256" key="1">
    <source>
        <dbReference type="ARBA" id="ARBA00004245"/>
    </source>
</evidence>
<feature type="region of interest" description="Disordered" evidence="10">
    <location>
        <begin position="25"/>
        <end position="50"/>
    </location>
</feature>
<dbReference type="GO" id="GO:0035371">
    <property type="term" value="C:microtubule plus-end"/>
    <property type="evidence" value="ECO:0007669"/>
    <property type="project" value="UniProtKB-ARBA"/>
</dbReference>
<dbReference type="SUPFAM" id="SSF52540">
    <property type="entry name" value="P-loop containing nucleoside triphosphate hydrolases"/>
    <property type="match status" value="1"/>
</dbReference>
<dbReference type="PANTHER" id="PTHR47968">
    <property type="entry name" value="CENTROMERE PROTEIN E"/>
    <property type="match status" value="1"/>
</dbReference>
<evidence type="ECO:0000256" key="8">
    <source>
        <dbReference type="ARBA" id="ARBA00023212"/>
    </source>
</evidence>
<dbReference type="PROSITE" id="PS50067">
    <property type="entry name" value="KINESIN_MOTOR_2"/>
    <property type="match status" value="1"/>
</dbReference>
<feature type="compositionally biased region" description="Basic and acidic residues" evidence="10">
    <location>
        <begin position="760"/>
        <end position="769"/>
    </location>
</feature>
<evidence type="ECO:0000256" key="6">
    <source>
        <dbReference type="ARBA" id="ARBA00023054"/>
    </source>
</evidence>
<dbReference type="GO" id="GO:0033047">
    <property type="term" value="P:regulation of mitotic sister chromatid segregation"/>
    <property type="evidence" value="ECO:0007669"/>
    <property type="project" value="UniProtKB-ARBA"/>
</dbReference>
<dbReference type="GO" id="GO:0008017">
    <property type="term" value="F:microtubule binding"/>
    <property type="evidence" value="ECO:0007669"/>
    <property type="project" value="InterPro"/>
</dbReference>
<dbReference type="EMBL" id="AVOT02002683">
    <property type="protein sequence ID" value="MBW0471171.1"/>
    <property type="molecule type" value="Genomic_DNA"/>
</dbReference>
<protein>
    <recommendedName>
        <fullName evidence="11">Kinesin motor domain-containing protein</fullName>
    </recommendedName>
</protein>
<feature type="domain" description="Kinesin motor" evidence="11">
    <location>
        <begin position="4"/>
        <end position="378"/>
    </location>
</feature>
<dbReference type="GO" id="GO:0061673">
    <property type="term" value="C:mitotic spindle astral microtubule"/>
    <property type="evidence" value="ECO:0007669"/>
    <property type="project" value="UniProtKB-ARBA"/>
</dbReference>
<evidence type="ECO:0000313" key="12">
    <source>
        <dbReference type="EMBL" id="MBW0471171.1"/>
    </source>
</evidence>
<dbReference type="Proteomes" id="UP000765509">
    <property type="component" value="Unassembled WGS sequence"/>
</dbReference>
<dbReference type="GO" id="GO:0005524">
    <property type="term" value="F:ATP binding"/>
    <property type="evidence" value="ECO:0007669"/>
    <property type="project" value="UniProtKB-UniRule"/>
</dbReference>
<keyword evidence="13" id="KW-1185">Reference proteome</keyword>
<feature type="compositionally biased region" description="Low complexity" evidence="10">
    <location>
        <begin position="1088"/>
        <end position="1104"/>
    </location>
</feature>
<feature type="compositionally biased region" description="Low complexity" evidence="10">
    <location>
        <begin position="682"/>
        <end position="691"/>
    </location>
</feature>
<evidence type="ECO:0000256" key="4">
    <source>
        <dbReference type="ARBA" id="ARBA00022741"/>
    </source>
</evidence>
<dbReference type="InterPro" id="IPR019821">
    <property type="entry name" value="Kinesin_motor_CS"/>
</dbReference>
<feature type="compositionally biased region" description="Low complexity" evidence="10">
    <location>
        <begin position="661"/>
        <end position="673"/>
    </location>
</feature>
<feature type="region of interest" description="Disordered" evidence="10">
    <location>
        <begin position="707"/>
        <end position="747"/>
    </location>
</feature>
<dbReference type="GO" id="GO:0070462">
    <property type="term" value="P:plus-end specific microtubule depolymerization"/>
    <property type="evidence" value="ECO:0007669"/>
    <property type="project" value="UniProtKB-ARBA"/>
</dbReference>
<accession>A0A9Q3BUQ8</accession>
<proteinExistence type="inferred from homology"/>
<evidence type="ECO:0000256" key="3">
    <source>
        <dbReference type="ARBA" id="ARBA00022701"/>
    </source>
</evidence>
<evidence type="ECO:0000313" key="13">
    <source>
        <dbReference type="Proteomes" id="UP000765509"/>
    </source>
</evidence>
<dbReference type="CDD" id="cd01370">
    <property type="entry name" value="KISc_KIP3_like"/>
    <property type="match status" value="1"/>
</dbReference>
<evidence type="ECO:0000256" key="10">
    <source>
        <dbReference type="SAM" id="MobiDB-lite"/>
    </source>
</evidence>
<dbReference type="InterPro" id="IPR036961">
    <property type="entry name" value="Kinesin_motor_dom_sf"/>
</dbReference>
<gene>
    <name evidence="12" type="ORF">O181_010886</name>
</gene>
<dbReference type="GO" id="GO:0010970">
    <property type="term" value="P:transport along microtubule"/>
    <property type="evidence" value="ECO:0007669"/>
    <property type="project" value="UniProtKB-ARBA"/>
</dbReference>
<comment type="similarity">
    <text evidence="9">Belongs to the TRAFAC class myosin-kinesin ATPase superfamily. Kinesin family.</text>
</comment>